<comment type="caution">
    <text evidence="13">The sequence shown here is derived from an EMBL/GenBank/DDBJ whole genome shotgun (WGS) entry which is preliminary data.</text>
</comment>
<dbReference type="EMBL" id="MU863663">
    <property type="protein sequence ID" value="KAK4098104.1"/>
    <property type="molecule type" value="Genomic_DNA"/>
</dbReference>
<dbReference type="PROSITE" id="PS00178">
    <property type="entry name" value="AA_TRNA_LIGASE_I"/>
    <property type="match status" value="1"/>
</dbReference>
<comment type="catalytic activity">
    <reaction evidence="8">
        <text>tRNA(Gln) + L-glutamine + ATP = L-glutaminyl-tRNA(Gln) + AMP + diphosphate</text>
        <dbReference type="Rhea" id="RHEA:20121"/>
        <dbReference type="Rhea" id="RHEA-COMP:9662"/>
        <dbReference type="Rhea" id="RHEA-COMP:9681"/>
        <dbReference type="ChEBI" id="CHEBI:30616"/>
        <dbReference type="ChEBI" id="CHEBI:33019"/>
        <dbReference type="ChEBI" id="CHEBI:58359"/>
        <dbReference type="ChEBI" id="CHEBI:78442"/>
        <dbReference type="ChEBI" id="CHEBI:78521"/>
        <dbReference type="ChEBI" id="CHEBI:456215"/>
        <dbReference type="EC" id="6.1.1.18"/>
    </reaction>
</comment>
<reference evidence="13" key="1">
    <citation type="journal article" date="2023" name="Mol. Phylogenet. Evol.">
        <title>Genome-scale phylogeny and comparative genomics of the fungal order Sordariales.</title>
        <authorList>
            <person name="Hensen N."/>
            <person name="Bonometti L."/>
            <person name="Westerberg I."/>
            <person name="Brannstrom I.O."/>
            <person name="Guillou S."/>
            <person name="Cros-Aarteil S."/>
            <person name="Calhoun S."/>
            <person name="Haridas S."/>
            <person name="Kuo A."/>
            <person name="Mondo S."/>
            <person name="Pangilinan J."/>
            <person name="Riley R."/>
            <person name="LaButti K."/>
            <person name="Andreopoulos B."/>
            <person name="Lipzen A."/>
            <person name="Chen C."/>
            <person name="Yan M."/>
            <person name="Daum C."/>
            <person name="Ng V."/>
            <person name="Clum A."/>
            <person name="Steindorff A."/>
            <person name="Ohm R.A."/>
            <person name="Martin F."/>
            <person name="Silar P."/>
            <person name="Natvig D.O."/>
            <person name="Lalanne C."/>
            <person name="Gautier V."/>
            <person name="Ament-Velasquez S.L."/>
            <person name="Kruys A."/>
            <person name="Hutchinson M.I."/>
            <person name="Powell A.J."/>
            <person name="Barry K."/>
            <person name="Miller A.N."/>
            <person name="Grigoriev I.V."/>
            <person name="Debuchy R."/>
            <person name="Gladieux P."/>
            <person name="Hiltunen Thoren M."/>
            <person name="Johannesson H."/>
        </authorList>
    </citation>
    <scope>NUCLEOTIDE SEQUENCE</scope>
    <source>
        <strain evidence="13">CBS 757.83</strain>
    </source>
</reference>
<feature type="domain" description="Glutamyl/glutaminyl-tRNA synthetase class Ib catalytic" evidence="11">
    <location>
        <begin position="95"/>
        <end position="128"/>
    </location>
</feature>
<dbReference type="SUPFAM" id="SSF50715">
    <property type="entry name" value="Ribosomal protein L25-like"/>
    <property type="match status" value="1"/>
</dbReference>
<organism evidence="13 14">
    <name type="scientific">Parathielavia hyrcaniae</name>
    <dbReference type="NCBI Taxonomy" id="113614"/>
    <lineage>
        <taxon>Eukaryota</taxon>
        <taxon>Fungi</taxon>
        <taxon>Dikarya</taxon>
        <taxon>Ascomycota</taxon>
        <taxon>Pezizomycotina</taxon>
        <taxon>Sordariomycetes</taxon>
        <taxon>Sordariomycetidae</taxon>
        <taxon>Sordariales</taxon>
        <taxon>Chaetomiaceae</taxon>
        <taxon>Parathielavia</taxon>
    </lineage>
</organism>
<dbReference type="InterPro" id="IPR020058">
    <property type="entry name" value="Glu/Gln-tRNA-synth_Ib_cat-dom"/>
</dbReference>
<evidence type="ECO:0000259" key="12">
    <source>
        <dbReference type="Pfam" id="PF03950"/>
    </source>
</evidence>
<gene>
    <name evidence="13" type="ORF">N658DRAFT_568989</name>
</gene>
<dbReference type="InterPro" id="IPR011035">
    <property type="entry name" value="Ribosomal_bL25/Gln-tRNA_synth"/>
</dbReference>
<evidence type="ECO:0000256" key="5">
    <source>
        <dbReference type="ARBA" id="ARBA00022840"/>
    </source>
</evidence>
<feature type="domain" description="Glutamyl/glutaminyl-tRNA synthetase class Ib anti-codon binding" evidence="12">
    <location>
        <begin position="390"/>
        <end position="473"/>
    </location>
</feature>
<dbReference type="GO" id="GO:0004819">
    <property type="term" value="F:glutamine-tRNA ligase activity"/>
    <property type="evidence" value="ECO:0007669"/>
    <property type="project" value="UniProtKB-EC"/>
</dbReference>
<evidence type="ECO:0000256" key="3">
    <source>
        <dbReference type="ARBA" id="ARBA00022598"/>
    </source>
</evidence>
<evidence type="ECO:0000256" key="10">
    <source>
        <dbReference type="SAM" id="MobiDB-lite"/>
    </source>
</evidence>
<evidence type="ECO:0000259" key="11">
    <source>
        <dbReference type="Pfam" id="PF00749"/>
    </source>
</evidence>
<sequence length="568" mass="64701">MAAPVAEQAAKLQLDEETGDMVSKNELKRRLQKQSKKAAAASRASTTTSAPRRAPGGQPLADGNSAGSDELVDQDAMFARGFLADVYKLRPSKDVTTRFPPEPNGYLHLGHSKAIAINFGFARYHGGRPWETIRWLGFVPSKITYTSDHFQRMYDPAEELVRKERAYVCHCDETQTKLQRGGEDGSAPRYRCEHARQDVETNLAKFRGMRNGEYAPQTAWLRMKQDTDNPNPQMWDIAAYRIPKNQEPLFRAGTKWRIYPTYDFAHCLYDSFEGFTHSLCTTEFTMSRENYEWLNQLLVDFQPMQREYGRLSLKGTIMSRRDIRALIETKTVRGWDDPRLYTLKAIRRRGVPPGALLSFISELSVTTANTSIETKRFEQSVRRYLERTVPRLMLVLDPLPVLIEDALEQDLLDVPLSPKDPAMGSRQVRLTRRVYIERSDFREVDSENYFRLAPGKSVGLLQVPFPIRAVSFTKDEATGAGHGEGKPKTYIQWVPDGSPRAESETLWRDALIETGFYEVRRRAPWPEAEGEKTGEVGPESVRFQAMRVGYFIVLSRIVPLKEDAGKTG</sequence>
<dbReference type="InterPro" id="IPR020059">
    <property type="entry name" value="Glu/Gln-tRNA-synth_Ib_codon-bd"/>
</dbReference>
<dbReference type="InterPro" id="IPR000924">
    <property type="entry name" value="Glu/Gln-tRNA-synth"/>
</dbReference>
<feature type="region of interest" description="Disordered" evidence="10">
    <location>
        <begin position="1"/>
        <end position="68"/>
    </location>
</feature>
<dbReference type="GO" id="GO:0005524">
    <property type="term" value="F:ATP binding"/>
    <property type="evidence" value="ECO:0007669"/>
    <property type="project" value="UniProtKB-KW"/>
</dbReference>
<dbReference type="GO" id="GO:0006425">
    <property type="term" value="P:glutaminyl-tRNA aminoacylation"/>
    <property type="evidence" value="ECO:0007669"/>
    <property type="project" value="TreeGrafter"/>
</dbReference>
<dbReference type="Proteomes" id="UP001305647">
    <property type="component" value="Unassembled WGS sequence"/>
</dbReference>
<feature type="compositionally biased region" description="Low complexity" evidence="10">
    <location>
        <begin position="38"/>
        <end position="55"/>
    </location>
</feature>
<keyword evidence="6 9" id="KW-0648">Protein biosynthesis</keyword>
<dbReference type="Pfam" id="PF03950">
    <property type="entry name" value="tRNA-synt_1c_C"/>
    <property type="match status" value="1"/>
</dbReference>
<dbReference type="PRINTS" id="PR00987">
    <property type="entry name" value="TRNASYNTHGLU"/>
</dbReference>
<dbReference type="InterPro" id="IPR050132">
    <property type="entry name" value="Gln/Glu-tRNA_Ligase"/>
</dbReference>
<evidence type="ECO:0000256" key="9">
    <source>
        <dbReference type="RuleBase" id="RU363037"/>
    </source>
</evidence>
<evidence type="ECO:0000256" key="2">
    <source>
        <dbReference type="ARBA" id="ARBA00012836"/>
    </source>
</evidence>
<keyword evidence="4 9" id="KW-0547">Nucleotide-binding</keyword>
<keyword evidence="5 9" id="KW-0067">ATP-binding</keyword>
<proteinExistence type="inferred from homology"/>
<accession>A0AAN6PWW7</accession>
<dbReference type="InterPro" id="IPR014729">
    <property type="entry name" value="Rossmann-like_a/b/a_fold"/>
</dbReference>
<name>A0AAN6PWW7_9PEZI</name>
<keyword evidence="14" id="KW-1185">Reference proteome</keyword>
<evidence type="ECO:0000256" key="7">
    <source>
        <dbReference type="ARBA" id="ARBA00023146"/>
    </source>
</evidence>
<dbReference type="Gene3D" id="3.40.50.620">
    <property type="entry name" value="HUPs"/>
    <property type="match status" value="2"/>
</dbReference>
<evidence type="ECO:0000256" key="1">
    <source>
        <dbReference type="ARBA" id="ARBA00005594"/>
    </source>
</evidence>
<dbReference type="InterPro" id="IPR020056">
    <property type="entry name" value="Rbsml_bL25/Gln-tRNA_synth_N"/>
</dbReference>
<evidence type="ECO:0000256" key="6">
    <source>
        <dbReference type="ARBA" id="ARBA00022917"/>
    </source>
</evidence>
<evidence type="ECO:0000256" key="8">
    <source>
        <dbReference type="ARBA" id="ARBA00048270"/>
    </source>
</evidence>
<reference evidence="13" key="2">
    <citation type="submission" date="2023-05" db="EMBL/GenBank/DDBJ databases">
        <authorList>
            <consortium name="Lawrence Berkeley National Laboratory"/>
            <person name="Steindorff A."/>
            <person name="Hensen N."/>
            <person name="Bonometti L."/>
            <person name="Westerberg I."/>
            <person name="Brannstrom I.O."/>
            <person name="Guillou S."/>
            <person name="Cros-Aarteil S."/>
            <person name="Calhoun S."/>
            <person name="Haridas S."/>
            <person name="Kuo A."/>
            <person name="Mondo S."/>
            <person name="Pangilinan J."/>
            <person name="Riley R."/>
            <person name="Labutti K."/>
            <person name="Andreopoulos B."/>
            <person name="Lipzen A."/>
            <person name="Chen C."/>
            <person name="Yanf M."/>
            <person name="Daum C."/>
            <person name="Ng V."/>
            <person name="Clum A."/>
            <person name="Ohm R."/>
            <person name="Martin F."/>
            <person name="Silar P."/>
            <person name="Natvig D."/>
            <person name="Lalanne C."/>
            <person name="Gautier V."/>
            <person name="Ament-Velasquez S.L."/>
            <person name="Kruys A."/>
            <person name="Hutchinson M.I."/>
            <person name="Powell A.J."/>
            <person name="Barry K."/>
            <person name="Miller A.N."/>
            <person name="Grigoriev I.V."/>
            <person name="Debuchy R."/>
            <person name="Gladieux P."/>
            <person name="Thoren M.H."/>
            <person name="Johannesson H."/>
        </authorList>
    </citation>
    <scope>NUCLEOTIDE SEQUENCE</scope>
    <source>
        <strain evidence="13">CBS 757.83</strain>
    </source>
</reference>
<dbReference type="PANTHER" id="PTHR43097:SF4">
    <property type="entry name" value="GLUTAMINE--TRNA LIGASE"/>
    <property type="match status" value="1"/>
</dbReference>
<dbReference type="InterPro" id="IPR001412">
    <property type="entry name" value="aa-tRNA-synth_I_CS"/>
</dbReference>
<dbReference type="SUPFAM" id="SSF52374">
    <property type="entry name" value="Nucleotidylyl transferase"/>
    <property type="match status" value="1"/>
</dbReference>
<keyword evidence="3 9" id="KW-0436">Ligase</keyword>
<keyword evidence="7 9" id="KW-0030">Aminoacyl-tRNA synthetase</keyword>
<evidence type="ECO:0000313" key="13">
    <source>
        <dbReference type="EMBL" id="KAK4098104.1"/>
    </source>
</evidence>
<dbReference type="FunFam" id="2.40.240.10:FF:000007">
    <property type="entry name" value="Glutamine--tRNA ligase"/>
    <property type="match status" value="1"/>
</dbReference>
<dbReference type="GO" id="GO:0005829">
    <property type="term" value="C:cytosol"/>
    <property type="evidence" value="ECO:0007669"/>
    <property type="project" value="TreeGrafter"/>
</dbReference>
<dbReference type="Gene3D" id="2.40.240.10">
    <property type="entry name" value="Ribosomal Protein L25, Chain P"/>
    <property type="match status" value="2"/>
</dbReference>
<evidence type="ECO:0000256" key="4">
    <source>
        <dbReference type="ARBA" id="ARBA00022741"/>
    </source>
</evidence>
<dbReference type="Pfam" id="PF00749">
    <property type="entry name" value="tRNA-synt_1c"/>
    <property type="match status" value="2"/>
</dbReference>
<protein>
    <recommendedName>
        <fullName evidence="2">glutamine--tRNA ligase</fullName>
        <ecNumber evidence="2">6.1.1.18</ecNumber>
    </recommendedName>
</protein>
<feature type="domain" description="Glutamyl/glutaminyl-tRNA synthetase class Ib catalytic" evidence="11">
    <location>
        <begin position="131"/>
        <end position="386"/>
    </location>
</feature>
<evidence type="ECO:0000313" key="14">
    <source>
        <dbReference type="Proteomes" id="UP001305647"/>
    </source>
</evidence>
<dbReference type="PANTHER" id="PTHR43097">
    <property type="entry name" value="GLUTAMINE-TRNA LIGASE"/>
    <property type="match status" value="1"/>
</dbReference>
<dbReference type="EC" id="6.1.1.18" evidence="2"/>
<dbReference type="AlphaFoldDB" id="A0AAN6PWW7"/>
<comment type="similarity">
    <text evidence="1 9">Belongs to the class-I aminoacyl-tRNA synthetase family.</text>
</comment>